<dbReference type="Proteomes" id="UP000432715">
    <property type="component" value="Unassembled WGS sequence"/>
</dbReference>
<proteinExistence type="predicted"/>
<gene>
    <name evidence="2" type="ORF">F8154_06090</name>
</gene>
<comment type="caution">
    <text evidence="2">The sequence shown here is derived from an EMBL/GenBank/DDBJ whole genome shotgun (WGS) entry which is preliminary data.</text>
</comment>
<feature type="transmembrane region" description="Helical" evidence="1">
    <location>
        <begin position="75"/>
        <end position="94"/>
    </location>
</feature>
<sequence length="123" mass="13097">MSNERRESRTKGSQGVVSNIIRFIVSAIVIAIAAFLTPGFSIDGLWSVLIAALVITIIDYVIFKVAKFDATPFGRGFTGFIVAAIVIYVTQFFVPAMGVTVIGAILGAIVIGLIDMVIPGKTF</sequence>
<feature type="transmembrane region" description="Helical" evidence="1">
    <location>
        <begin position="44"/>
        <end position="63"/>
    </location>
</feature>
<dbReference type="PANTHER" id="PTHR37309:SF1">
    <property type="entry name" value="SLR0284 PROTEIN"/>
    <property type="match status" value="1"/>
</dbReference>
<keyword evidence="1" id="KW-0812">Transmembrane</keyword>
<dbReference type="EMBL" id="WBZC01000018">
    <property type="protein sequence ID" value="KAB3535510.1"/>
    <property type="molecule type" value="Genomic_DNA"/>
</dbReference>
<keyword evidence="1" id="KW-0472">Membrane</keyword>
<dbReference type="RefSeq" id="WP_151860718.1">
    <property type="nucleotide sequence ID" value="NZ_WBZC01000018.1"/>
</dbReference>
<name>A0A6I0FCM3_9FIRM</name>
<keyword evidence="3" id="KW-1185">Reference proteome</keyword>
<dbReference type="OrthoDB" id="1701386at2"/>
<keyword evidence="1" id="KW-1133">Transmembrane helix</keyword>
<organism evidence="2 3">
    <name type="scientific">Alkaliphilus pronyensis</name>
    <dbReference type="NCBI Taxonomy" id="1482732"/>
    <lineage>
        <taxon>Bacteria</taxon>
        <taxon>Bacillati</taxon>
        <taxon>Bacillota</taxon>
        <taxon>Clostridia</taxon>
        <taxon>Peptostreptococcales</taxon>
        <taxon>Natronincolaceae</taxon>
        <taxon>Alkaliphilus</taxon>
    </lineage>
</organism>
<dbReference type="PANTHER" id="PTHR37309">
    <property type="entry name" value="SLR0284 PROTEIN"/>
    <property type="match status" value="1"/>
</dbReference>
<dbReference type="AlphaFoldDB" id="A0A6I0FCM3"/>
<dbReference type="Pfam" id="PF04020">
    <property type="entry name" value="Phage_holin_4_2"/>
    <property type="match status" value="1"/>
</dbReference>
<protein>
    <submittedName>
        <fullName evidence="2">Phage holin family protein</fullName>
    </submittedName>
</protein>
<evidence type="ECO:0000313" key="3">
    <source>
        <dbReference type="Proteomes" id="UP000432715"/>
    </source>
</evidence>
<evidence type="ECO:0000313" key="2">
    <source>
        <dbReference type="EMBL" id="KAB3535510.1"/>
    </source>
</evidence>
<feature type="transmembrane region" description="Helical" evidence="1">
    <location>
        <begin position="20"/>
        <end position="38"/>
    </location>
</feature>
<reference evidence="2 3" key="1">
    <citation type="submission" date="2019-10" db="EMBL/GenBank/DDBJ databases">
        <title>Alkaliphilus serpentinus sp. nov. and Alkaliphilus pronyensis sp. nov., two novel anaerobic alkaliphilic species isolated from the serpentinized-hosted hydrothermal field of the Prony Bay (New Caledonia).</title>
        <authorList>
            <person name="Postec A."/>
        </authorList>
    </citation>
    <scope>NUCLEOTIDE SEQUENCE [LARGE SCALE GENOMIC DNA]</scope>
    <source>
        <strain evidence="2 3">LacV</strain>
    </source>
</reference>
<dbReference type="InterPro" id="IPR007165">
    <property type="entry name" value="Phage_holin_4_2"/>
</dbReference>
<feature type="transmembrane region" description="Helical" evidence="1">
    <location>
        <begin position="100"/>
        <end position="118"/>
    </location>
</feature>
<accession>A0A6I0FCM3</accession>
<evidence type="ECO:0000256" key="1">
    <source>
        <dbReference type="SAM" id="Phobius"/>
    </source>
</evidence>